<dbReference type="InterPro" id="IPR058532">
    <property type="entry name" value="YjbR/MT2646/Rv2570-like"/>
</dbReference>
<evidence type="ECO:0000256" key="1">
    <source>
        <dbReference type="SAM" id="MobiDB-lite"/>
    </source>
</evidence>
<dbReference type="InterPro" id="IPR038056">
    <property type="entry name" value="YjbR-like_sf"/>
</dbReference>
<proteinExistence type="predicted"/>
<dbReference type="eggNOG" id="COG3801">
    <property type="taxonomic scope" value="Bacteria"/>
</dbReference>
<reference evidence="2 3" key="1">
    <citation type="submission" date="2012-01" db="EMBL/GenBank/DDBJ databases">
        <title>Improved High-Quality Draft sequence of Saccharomonospora xinjiangensis XJ-54.</title>
        <authorList>
            <consortium name="US DOE Joint Genome Institute"/>
            <person name="Lucas S."/>
            <person name="Han J."/>
            <person name="Lapidus A."/>
            <person name="Cheng J.-F."/>
            <person name="Goodwin L."/>
            <person name="Pitluck S."/>
            <person name="Peters L."/>
            <person name="Mikhailova N."/>
            <person name="Teshima H."/>
            <person name="Detter J.C."/>
            <person name="Han C."/>
            <person name="Tapia R."/>
            <person name="Land M."/>
            <person name="Hauser L."/>
            <person name="Kyrpides N."/>
            <person name="Ivanova N."/>
            <person name="Pagani I."/>
            <person name="Brambilla E.-M."/>
            <person name="Klenk H.-P."/>
            <person name="Woyke T."/>
        </authorList>
    </citation>
    <scope>NUCLEOTIDE SEQUENCE [LARGE SCALE GENOMIC DNA]</scope>
    <source>
        <strain evidence="2 3">XJ-54</strain>
    </source>
</reference>
<name>I0V8W7_9PSEU</name>
<sequence length="162" mass="17538">MPPSRIGPFPRSPQWNPGAKGARRCPRPTGAPAIVSVVHGRMSAMGVSANALQAMIDGLADVRSESVRDYTAFSVHGTRFGYHWPRTATVGLKQTLSEQAALVAERPEVFEVQFTAGGFGWVVVHLEGIDADEFEELLYEAWRLSAPGELAEAHPFTPAGPR</sequence>
<evidence type="ECO:0000313" key="3">
    <source>
        <dbReference type="Proteomes" id="UP000004691"/>
    </source>
</evidence>
<protein>
    <recommendedName>
        <fullName evidence="4">YjbR protein</fullName>
    </recommendedName>
</protein>
<organism evidence="2 3">
    <name type="scientific">Saccharomonospora xinjiangensis XJ-54</name>
    <dbReference type="NCBI Taxonomy" id="882086"/>
    <lineage>
        <taxon>Bacteria</taxon>
        <taxon>Bacillati</taxon>
        <taxon>Actinomycetota</taxon>
        <taxon>Actinomycetes</taxon>
        <taxon>Pseudonocardiales</taxon>
        <taxon>Pseudonocardiaceae</taxon>
        <taxon>Saccharomonospora</taxon>
    </lineage>
</organism>
<dbReference type="Pfam" id="PF04237">
    <property type="entry name" value="YjbR"/>
    <property type="match status" value="1"/>
</dbReference>
<dbReference type="HOGENOM" id="CLU_138549_4_0_11"/>
<feature type="region of interest" description="Disordered" evidence="1">
    <location>
        <begin position="1"/>
        <end position="28"/>
    </location>
</feature>
<dbReference type="STRING" id="882086.SacxiDRAFT_4390"/>
<dbReference type="SUPFAM" id="SSF142906">
    <property type="entry name" value="YjbR-like"/>
    <property type="match status" value="1"/>
</dbReference>
<dbReference type="EMBL" id="JH636049">
    <property type="protein sequence ID" value="EID56570.1"/>
    <property type="molecule type" value="Genomic_DNA"/>
</dbReference>
<evidence type="ECO:0000313" key="2">
    <source>
        <dbReference type="EMBL" id="EID56570.1"/>
    </source>
</evidence>
<keyword evidence="3" id="KW-1185">Reference proteome</keyword>
<accession>I0V8W7</accession>
<evidence type="ECO:0008006" key="4">
    <source>
        <dbReference type="Google" id="ProtNLM"/>
    </source>
</evidence>
<gene>
    <name evidence="2" type="ORF">SacxiDRAFT_4390</name>
</gene>
<dbReference type="Proteomes" id="UP000004691">
    <property type="component" value="Unassembled WGS sequence"/>
</dbReference>
<dbReference type="AlphaFoldDB" id="I0V8W7"/>